<organism evidence="1 2">
    <name type="scientific">Leifsonia virtsii</name>
    <dbReference type="NCBI Taxonomy" id="3035915"/>
    <lineage>
        <taxon>Bacteria</taxon>
        <taxon>Bacillati</taxon>
        <taxon>Actinomycetota</taxon>
        <taxon>Actinomycetes</taxon>
        <taxon>Micrococcales</taxon>
        <taxon>Microbacteriaceae</taxon>
        <taxon>Leifsonia</taxon>
    </lineage>
</organism>
<dbReference type="Gene3D" id="3.40.960.10">
    <property type="entry name" value="VSR Endonuclease"/>
    <property type="match status" value="1"/>
</dbReference>
<dbReference type="InterPro" id="IPR011335">
    <property type="entry name" value="Restrct_endonuc-II-like"/>
</dbReference>
<dbReference type="RefSeq" id="WP_301216099.1">
    <property type="nucleotide sequence ID" value="NZ_JAROCB010000001.1"/>
</dbReference>
<keyword evidence="2" id="KW-1185">Reference proteome</keyword>
<evidence type="ECO:0000313" key="2">
    <source>
        <dbReference type="Proteomes" id="UP001174210"/>
    </source>
</evidence>
<dbReference type="Proteomes" id="UP001174210">
    <property type="component" value="Unassembled WGS sequence"/>
</dbReference>
<gene>
    <name evidence="1" type="ORF">P5G59_03675</name>
</gene>
<dbReference type="SUPFAM" id="SSF52980">
    <property type="entry name" value="Restriction endonuclease-like"/>
    <property type="match status" value="1"/>
</dbReference>
<proteinExistence type="predicted"/>
<name>A0ABT8ITV9_9MICO</name>
<evidence type="ECO:0000313" key="1">
    <source>
        <dbReference type="EMBL" id="MDN4596230.1"/>
    </source>
</evidence>
<protein>
    <recommendedName>
        <fullName evidence="3">DUF559 domain-containing protein</fullName>
    </recommendedName>
</protein>
<accession>A0ABT8ITV9</accession>
<dbReference type="EMBL" id="JAROCB010000001">
    <property type="protein sequence ID" value="MDN4596230.1"/>
    <property type="molecule type" value="Genomic_DNA"/>
</dbReference>
<comment type="caution">
    <text evidence="1">The sequence shown here is derived from an EMBL/GenBank/DDBJ whole genome shotgun (WGS) entry which is preliminary data.</text>
</comment>
<sequence>MTLDERCRAYQRVMPDGLFFSHATAAALYGLPLPRSDRELLHVGARRPRRAPRAAGIVGHRVTLGEGSVFTLRGLPVPAPVEVLLELAGMLGHDDLVRVGDALVRRTDPLSSMEELRSAVAGAQGRPGIPTLRNALEWMRARTDSPMETTLRLALVRSGLPEPSINHVIDIGSGRTAHLDLAYPNHLVAIEYDGDHHRTDDRQYHLDGDRLWRIEKRGWRIVRINRSHMGHSEEEAVRRVRDALASMGRNTPL</sequence>
<reference evidence="1" key="1">
    <citation type="submission" date="2023-03" db="EMBL/GenBank/DDBJ databases">
        <title>MT1 and MT2 Draft Genomes of Novel Species.</title>
        <authorList>
            <person name="Venkateswaran K."/>
        </authorList>
    </citation>
    <scope>NUCLEOTIDE SEQUENCE</scope>
    <source>
        <strain evidence="1">F6_8S_P_1A</strain>
    </source>
</reference>
<evidence type="ECO:0008006" key="3">
    <source>
        <dbReference type="Google" id="ProtNLM"/>
    </source>
</evidence>